<name>A0A218MLX9_9VIRU</name>
<evidence type="ECO:0000313" key="1">
    <source>
        <dbReference type="EMBL" id="ASF00251.1"/>
    </source>
</evidence>
<organism evidence="1">
    <name type="scientific">uncultured virus</name>
    <dbReference type="NCBI Taxonomy" id="340016"/>
    <lineage>
        <taxon>Viruses</taxon>
        <taxon>environmental samples</taxon>
    </lineage>
</organism>
<dbReference type="EMBL" id="KY052823">
    <property type="protein sequence ID" value="ASF00251.1"/>
    <property type="molecule type" value="Genomic_DNA"/>
</dbReference>
<protein>
    <submittedName>
        <fullName evidence="1">Uncharacterized protein</fullName>
    </submittedName>
</protein>
<accession>A0A218MLX9</accession>
<sequence>MSENKPMVDTSWELKWRRTLRKKLLNCLVLIENHGKPTQDLMYELRKAKEALTYWNSDTALWEKHQMVIPTTAPVPQAKLQDAEVQPINTD</sequence>
<reference evidence="1" key="2">
    <citation type="journal article" date="2017" name="Nat. Commun.">
        <title>Single-virus genomics reveals hidden cosmopolitan and abundant viruses.</title>
        <authorList>
            <person name="Martinez-Hernandez F."/>
            <person name="Fornas O."/>
            <person name="Lluesma Gomez M."/>
            <person name="Bolduc B."/>
            <person name="de la Cruz Pena M.J."/>
            <person name="Martinez J.M."/>
            <person name="Anton J."/>
            <person name="Gasol J.M."/>
            <person name="Rosselli R."/>
            <person name="Rodriguez-Valera F."/>
            <person name="Sullivan M.B."/>
            <person name="Acinas S.G."/>
            <person name="Martinez-Garcia M."/>
        </authorList>
    </citation>
    <scope>NUCLEOTIDE SEQUENCE</scope>
</reference>
<proteinExistence type="predicted"/>
<reference evidence="1" key="1">
    <citation type="submission" date="2016-10" db="EMBL/GenBank/DDBJ databases">
        <authorList>
            <person name="Varghese N."/>
        </authorList>
    </citation>
    <scope>NUCLEOTIDE SEQUENCE</scope>
</reference>